<comment type="caution">
    <text evidence="1">The sequence shown here is derived from an EMBL/GenBank/DDBJ whole genome shotgun (WGS) entry which is preliminary data.</text>
</comment>
<dbReference type="Proteomes" id="UP000266723">
    <property type="component" value="Unassembled WGS sequence"/>
</dbReference>
<name>A0ABQ7DGB9_BRACR</name>
<keyword evidence="2" id="KW-1185">Reference proteome</keyword>
<organism evidence="1 2">
    <name type="scientific">Brassica cretica</name>
    <name type="common">Mustard</name>
    <dbReference type="NCBI Taxonomy" id="69181"/>
    <lineage>
        <taxon>Eukaryota</taxon>
        <taxon>Viridiplantae</taxon>
        <taxon>Streptophyta</taxon>
        <taxon>Embryophyta</taxon>
        <taxon>Tracheophyta</taxon>
        <taxon>Spermatophyta</taxon>
        <taxon>Magnoliopsida</taxon>
        <taxon>eudicotyledons</taxon>
        <taxon>Gunneridae</taxon>
        <taxon>Pentapetalae</taxon>
        <taxon>rosids</taxon>
        <taxon>malvids</taxon>
        <taxon>Brassicales</taxon>
        <taxon>Brassicaceae</taxon>
        <taxon>Brassiceae</taxon>
        <taxon>Brassica</taxon>
    </lineage>
</organism>
<protein>
    <submittedName>
        <fullName evidence="1">Uncharacterized protein</fullName>
    </submittedName>
</protein>
<proteinExistence type="predicted"/>
<evidence type="ECO:0000313" key="2">
    <source>
        <dbReference type="Proteomes" id="UP000266723"/>
    </source>
</evidence>
<sequence>MEENRRRWSANRRSSRVRREVPVVGGENTIEWINISAPSPSDDKRSVVLPSPEENYASSSRVIFRLENQPSKPKRSRASADLFYGSTSAPLVFYPYALTSSGVVYALNISNVLAYESGSVIPPDHFIHVDVRPYLNEAQVTSIAWFPFPW</sequence>
<reference evidence="1 2" key="1">
    <citation type="journal article" date="2020" name="BMC Genomics">
        <title>Intraspecific diversification of the crop wild relative Brassica cretica Lam. using demographic model selection.</title>
        <authorList>
            <person name="Kioukis A."/>
            <person name="Michalopoulou V.A."/>
            <person name="Briers L."/>
            <person name="Pirintsos S."/>
            <person name="Studholme D.J."/>
            <person name="Pavlidis P."/>
            <person name="Sarris P.F."/>
        </authorList>
    </citation>
    <scope>NUCLEOTIDE SEQUENCE [LARGE SCALE GENOMIC DNA]</scope>
    <source>
        <strain evidence="2">cv. PFS-1207/04</strain>
    </source>
</reference>
<gene>
    <name evidence="1" type="ORF">DY000_02034600</name>
</gene>
<dbReference type="EMBL" id="QGKV02000649">
    <property type="protein sequence ID" value="KAF3577053.1"/>
    <property type="molecule type" value="Genomic_DNA"/>
</dbReference>
<evidence type="ECO:0000313" key="1">
    <source>
        <dbReference type="EMBL" id="KAF3577053.1"/>
    </source>
</evidence>
<accession>A0ABQ7DGB9</accession>